<gene>
    <name evidence="11" type="ORF">MEDL_68134</name>
</gene>
<evidence type="ECO:0000256" key="5">
    <source>
        <dbReference type="ARBA" id="ARBA00022692"/>
    </source>
</evidence>
<dbReference type="EMBL" id="CAJPWZ010003317">
    <property type="protein sequence ID" value="CAG2256836.1"/>
    <property type="molecule type" value="Genomic_DNA"/>
</dbReference>
<proteinExistence type="inferred from homology"/>
<dbReference type="PANTHER" id="PTHR11214:SF349">
    <property type="entry name" value="BETA-1,3-GALACTOSYLTRANSFERASE BRN"/>
    <property type="match status" value="1"/>
</dbReference>
<keyword evidence="4" id="KW-0808">Transferase</keyword>
<evidence type="ECO:0000256" key="4">
    <source>
        <dbReference type="ARBA" id="ARBA00022679"/>
    </source>
</evidence>
<comment type="subcellular location">
    <subcellularLocation>
        <location evidence="1 10">Golgi apparatus membrane</location>
        <topology evidence="1 10">Single-pass type II membrane protein</topology>
    </subcellularLocation>
</comment>
<reference evidence="11" key="1">
    <citation type="submission" date="2021-03" db="EMBL/GenBank/DDBJ databases">
        <authorList>
            <person name="Bekaert M."/>
        </authorList>
    </citation>
    <scope>NUCLEOTIDE SEQUENCE</scope>
</reference>
<evidence type="ECO:0000256" key="2">
    <source>
        <dbReference type="ARBA" id="ARBA00008661"/>
    </source>
</evidence>
<keyword evidence="12" id="KW-1185">Reference proteome</keyword>
<evidence type="ECO:0000256" key="7">
    <source>
        <dbReference type="ARBA" id="ARBA00022989"/>
    </source>
</evidence>
<keyword evidence="3 10" id="KW-0328">Glycosyltransferase</keyword>
<dbReference type="Pfam" id="PF01762">
    <property type="entry name" value="Galactosyl_T"/>
    <property type="match status" value="1"/>
</dbReference>
<organism evidence="11 12">
    <name type="scientific">Mytilus edulis</name>
    <name type="common">Blue mussel</name>
    <dbReference type="NCBI Taxonomy" id="6550"/>
    <lineage>
        <taxon>Eukaryota</taxon>
        <taxon>Metazoa</taxon>
        <taxon>Spiralia</taxon>
        <taxon>Lophotrochozoa</taxon>
        <taxon>Mollusca</taxon>
        <taxon>Bivalvia</taxon>
        <taxon>Autobranchia</taxon>
        <taxon>Pteriomorphia</taxon>
        <taxon>Mytilida</taxon>
        <taxon>Mytiloidea</taxon>
        <taxon>Mytilidae</taxon>
        <taxon>Mytilinae</taxon>
        <taxon>Mytilus</taxon>
    </lineage>
</organism>
<evidence type="ECO:0000313" key="12">
    <source>
        <dbReference type="Proteomes" id="UP000683360"/>
    </source>
</evidence>
<accession>A0A8S3VGL4</accession>
<evidence type="ECO:0000256" key="8">
    <source>
        <dbReference type="ARBA" id="ARBA00023034"/>
    </source>
</evidence>
<keyword evidence="8 10" id="KW-0333">Golgi apparatus</keyword>
<dbReference type="InterPro" id="IPR002659">
    <property type="entry name" value="Glyco_trans_31"/>
</dbReference>
<evidence type="ECO:0000256" key="1">
    <source>
        <dbReference type="ARBA" id="ARBA00004323"/>
    </source>
</evidence>
<comment type="similarity">
    <text evidence="2 10">Belongs to the glycosyltransferase 31 family.</text>
</comment>
<keyword evidence="7" id="KW-1133">Transmembrane helix</keyword>
<dbReference type="GO" id="GO:0000139">
    <property type="term" value="C:Golgi membrane"/>
    <property type="evidence" value="ECO:0007669"/>
    <property type="project" value="UniProtKB-SubCell"/>
</dbReference>
<name>A0A8S3VGL4_MYTED</name>
<dbReference type="PANTHER" id="PTHR11214">
    <property type="entry name" value="BETA-1,3-N-ACETYLGLUCOSAMINYLTRANSFERASE"/>
    <property type="match status" value="1"/>
</dbReference>
<evidence type="ECO:0000256" key="6">
    <source>
        <dbReference type="ARBA" id="ARBA00022968"/>
    </source>
</evidence>
<evidence type="ECO:0000256" key="3">
    <source>
        <dbReference type="ARBA" id="ARBA00022676"/>
    </source>
</evidence>
<dbReference type="EC" id="2.4.1.-" evidence="10"/>
<evidence type="ECO:0000313" key="11">
    <source>
        <dbReference type="EMBL" id="CAG2256836.1"/>
    </source>
</evidence>
<sequence>MVKDSKASKDLWKCIRSLNPSQQEKAYELLNEDGVKTNNVSDICLQNSIHYGERKSFWNNTDQILSDLKEKVSSNIIPLNSLLLETVFREDPVKLFEVFESVELLFVVKSHILNFGKREAIRQTWGYVKQLRIKIIFVLGHLHNMDHFADLESKWHKDIIQLNIEDKYENLVYKTIYALLSLSKLNIRTEYVHCVDDDRLVNAINVYDIARQNIAQSDTVMLGFMVNLSRPARSMTSKNYVSFEDYPFLYFPSYIIGGTILTNMKTIHMLSIGIQYVRLIHIEDVYIGMVATAFKIEMRHHSGFLPFKKSVLMFSSYLSSPGYDHAYALLRDWTLIEQNEKINTKR</sequence>
<dbReference type="AlphaFoldDB" id="A0A8S3VGL4"/>
<dbReference type="OrthoDB" id="6103241at2759"/>
<dbReference type="GO" id="GO:0008194">
    <property type="term" value="F:UDP-glycosyltransferase activity"/>
    <property type="evidence" value="ECO:0007669"/>
    <property type="project" value="TreeGrafter"/>
</dbReference>
<dbReference type="GO" id="GO:0006493">
    <property type="term" value="P:protein O-linked glycosylation"/>
    <property type="evidence" value="ECO:0007669"/>
    <property type="project" value="TreeGrafter"/>
</dbReference>
<comment type="caution">
    <text evidence="11">The sequence shown here is derived from an EMBL/GenBank/DDBJ whole genome shotgun (WGS) entry which is preliminary data.</text>
</comment>
<keyword evidence="5" id="KW-0812">Transmembrane</keyword>
<evidence type="ECO:0000256" key="9">
    <source>
        <dbReference type="ARBA" id="ARBA00023136"/>
    </source>
</evidence>
<dbReference type="GO" id="GO:0016758">
    <property type="term" value="F:hexosyltransferase activity"/>
    <property type="evidence" value="ECO:0007669"/>
    <property type="project" value="InterPro"/>
</dbReference>
<keyword evidence="6" id="KW-0735">Signal-anchor</keyword>
<dbReference type="Proteomes" id="UP000683360">
    <property type="component" value="Unassembled WGS sequence"/>
</dbReference>
<evidence type="ECO:0000256" key="10">
    <source>
        <dbReference type="RuleBase" id="RU363063"/>
    </source>
</evidence>
<keyword evidence="9" id="KW-0472">Membrane</keyword>
<protein>
    <recommendedName>
        <fullName evidence="10">Hexosyltransferase</fullName>
        <ecNumber evidence="10">2.4.1.-</ecNumber>
    </recommendedName>
</protein>